<feature type="transmembrane region" description="Helical" evidence="2">
    <location>
        <begin position="377"/>
        <end position="396"/>
    </location>
</feature>
<proteinExistence type="predicted"/>
<dbReference type="PANTHER" id="PTHR23028">
    <property type="entry name" value="ACETYLTRANSFERASE"/>
    <property type="match status" value="1"/>
</dbReference>
<keyword evidence="2" id="KW-0812">Transmembrane</keyword>
<dbReference type="InterPro" id="IPR050879">
    <property type="entry name" value="Acyltransferase_3"/>
</dbReference>
<reference evidence="4 5" key="1">
    <citation type="submission" date="2015-09" db="EMBL/GenBank/DDBJ databases">
        <title>Host preference determinants of Valsa canker pathogens revealed by comparative genomics.</title>
        <authorList>
            <person name="Yin Z."/>
            <person name="Huang L."/>
        </authorList>
    </citation>
    <scope>NUCLEOTIDE SEQUENCE [LARGE SCALE GENOMIC DNA]</scope>
    <source>
        <strain evidence="4 5">YSFL</strain>
    </source>
</reference>
<comment type="caution">
    <text evidence="4">The sequence shown here is derived from an EMBL/GenBank/DDBJ whole genome shotgun (WGS) entry which is preliminary data.</text>
</comment>
<dbReference type="AlphaFoldDB" id="A0A423VHU2"/>
<keyword evidence="2" id="KW-0472">Membrane</keyword>
<keyword evidence="2" id="KW-1133">Transmembrane helix</keyword>
<evidence type="ECO:0000256" key="1">
    <source>
        <dbReference type="SAM" id="MobiDB-lite"/>
    </source>
</evidence>
<feature type="transmembrane region" description="Helical" evidence="2">
    <location>
        <begin position="330"/>
        <end position="347"/>
    </location>
</feature>
<evidence type="ECO:0000259" key="3">
    <source>
        <dbReference type="Pfam" id="PF01757"/>
    </source>
</evidence>
<feature type="region of interest" description="Disordered" evidence="1">
    <location>
        <begin position="514"/>
        <end position="549"/>
    </location>
</feature>
<evidence type="ECO:0000313" key="4">
    <source>
        <dbReference type="EMBL" id="ROV90454.1"/>
    </source>
</evidence>
<keyword evidence="5" id="KW-1185">Reference proteome</keyword>
<dbReference type="OrthoDB" id="5819582at2759"/>
<dbReference type="EMBL" id="LJZO01000050">
    <property type="protein sequence ID" value="ROV90454.1"/>
    <property type="molecule type" value="Genomic_DNA"/>
</dbReference>
<evidence type="ECO:0000256" key="2">
    <source>
        <dbReference type="SAM" id="Phobius"/>
    </source>
</evidence>
<dbReference type="GO" id="GO:0016747">
    <property type="term" value="F:acyltransferase activity, transferring groups other than amino-acyl groups"/>
    <property type="evidence" value="ECO:0007669"/>
    <property type="project" value="InterPro"/>
</dbReference>
<dbReference type="Proteomes" id="UP000284375">
    <property type="component" value="Unassembled WGS sequence"/>
</dbReference>
<dbReference type="STRING" id="252740.A0A423VHU2"/>
<feature type="transmembrane region" description="Helical" evidence="2">
    <location>
        <begin position="184"/>
        <end position="207"/>
    </location>
</feature>
<feature type="transmembrane region" description="Helical" evidence="2">
    <location>
        <begin position="283"/>
        <end position="310"/>
    </location>
</feature>
<dbReference type="InterPro" id="IPR002656">
    <property type="entry name" value="Acyl_transf_3_dom"/>
</dbReference>
<feature type="transmembrane region" description="Helical" evidence="2">
    <location>
        <begin position="133"/>
        <end position="153"/>
    </location>
</feature>
<feature type="compositionally biased region" description="Gly residues" evidence="1">
    <location>
        <begin position="517"/>
        <end position="538"/>
    </location>
</feature>
<gene>
    <name evidence="4" type="ORF">VSDG_08434</name>
</gene>
<dbReference type="PANTHER" id="PTHR23028:SF125">
    <property type="entry name" value="ACYLTRANSFERASE"/>
    <property type="match status" value="1"/>
</dbReference>
<feature type="domain" description="Acyltransferase 3" evidence="3">
    <location>
        <begin position="82"/>
        <end position="434"/>
    </location>
</feature>
<sequence>MGEKMPAKQHGLGILDSKDWDEIKDLDWEEKPSWKNSLAGWTQASPKLLNSPRASWAFRRLKAVMWPMPKQSGPAEPLRKTAYLDGLRGFAAFLVYWQHHELWVHGLQEMTILENAFGFEGHYRFASFHGVRLLFNGGHFAVATFFVISGYVLSTKPLSLIQAGEHAKLADNLGSALFRRWLRLYIPLLATTFLFMLSWHAFGGLWVPNVKKQSNLRDEIWWWYAELKNFSFIFNSGGEPWVSYNFHLWSIPVEMKGSVVVYTSLLAFSRATTKARLWCTAGLMFYFMYICDGWYCCLFMMGMFLADLDLLSAKGQLPRLFARFSPYKEFIYYHLLAIAVYLGGIPAQTTDVELLRRNRGWYYLSLLKPQATFDYKWFYLFFAATFLVSATPRISWLKRFFETRFCQYLGRVSFALYLVHGPVLWTLGDRIYSAVGWASSIGSGQVEGIPQWVNRFPLPMYGPLGLEVAFLVPHLVLLPVTFWCAEMVTKFIDEPAVRFAQSLYRRTLADPSAGAAAAGGGVPGGNGVGTGPGSGGMPGKTPKTPKLEA</sequence>
<name>A0A423VHU2_CYTCH</name>
<dbReference type="Pfam" id="PF01757">
    <property type="entry name" value="Acyl_transf_3"/>
    <property type="match status" value="1"/>
</dbReference>
<accession>A0A423VHU2</accession>
<evidence type="ECO:0000313" key="5">
    <source>
        <dbReference type="Proteomes" id="UP000284375"/>
    </source>
</evidence>
<protein>
    <recommendedName>
        <fullName evidence="3">Acyltransferase 3 domain-containing protein</fullName>
    </recommendedName>
</protein>
<organism evidence="4 5">
    <name type="scientific">Cytospora chrysosperma</name>
    <name type="common">Cytospora canker fungus</name>
    <name type="synonym">Sphaeria chrysosperma</name>
    <dbReference type="NCBI Taxonomy" id="252740"/>
    <lineage>
        <taxon>Eukaryota</taxon>
        <taxon>Fungi</taxon>
        <taxon>Dikarya</taxon>
        <taxon>Ascomycota</taxon>
        <taxon>Pezizomycotina</taxon>
        <taxon>Sordariomycetes</taxon>
        <taxon>Sordariomycetidae</taxon>
        <taxon>Diaporthales</taxon>
        <taxon>Cytosporaceae</taxon>
        <taxon>Cytospora</taxon>
    </lineage>
</organism>